<dbReference type="GO" id="GO:0003677">
    <property type="term" value="F:DNA binding"/>
    <property type="evidence" value="ECO:0007669"/>
    <property type="project" value="InterPro"/>
</dbReference>
<dbReference type="GO" id="GO:0009307">
    <property type="term" value="P:DNA restriction-modification system"/>
    <property type="evidence" value="ECO:0007669"/>
    <property type="project" value="InterPro"/>
</dbReference>
<dbReference type="Proteomes" id="UP000234857">
    <property type="component" value="Unassembled WGS sequence"/>
</dbReference>
<dbReference type="PANTHER" id="PTHR45586:SF1">
    <property type="entry name" value="LIPOPOLYSACCHARIDE ASSEMBLY PROTEIN B"/>
    <property type="match status" value="1"/>
</dbReference>
<dbReference type="InterPro" id="IPR011335">
    <property type="entry name" value="Restrct_endonuc-II-like"/>
</dbReference>
<dbReference type="InterPro" id="IPR051012">
    <property type="entry name" value="CellSynth/LPSAsmb/PSIAsmb"/>
</dbReference>
<evidence type="ECO:0000256" key="2">
    <source>
        <dbReference type="ARBA" id="ARBA00022803"/>
    </source>
</evidence>
<accession>A0A2N5ZKQ1</accession>
<dbReference type="Gene3D" id="3.40.1350.10">
    <property type="match status" value="1"/>
</dbReference>
<dbReference type="InterPro" id="IPR011990">
    <property type="entry name" value="TPR-like_helical_dom_sf"/>
</dbReference>
<sequence length="509" mass="60057">MDSFSFIIIVILGILVLLTRKFADSFEFKKKLYLADLYIEKGNHMEAIKYLEDMRKRTPEDIEVLLYLGELYNHKKMYVRALKCYNKLMELSHPDNDHNRLLLHRRMSKVYKKLNLQDKYFIENLKLIELDPNNIDALYDISLFFIGQSEYDKAINYLEKIRRFNPDHSESIFMLSLCYQTKGWLKEAADNLEKLYIKDKKDWRPRYFLGYIRKDQQNPEAIKVFEEAIELMDDQEYISKSSIAAAVAAIDMNMVDVAVNILNKRMSEIDIEDKYRKDILYDLGWAYFFKGEVEAALSNWEEVTRLDMNFQHISEIMNPSVNTDFDEMERIFKIYSSNVQPPTAREYLNFKTNYDLDQLEQELGIWKQRMVRIAKERGVYIGPVKTARVMATLSKVKFKNIAHKLISSIGYVIEKEIVFKNGVDFIAYKKSAKKADKVFFRIRNITDVVSQEVLQQFVKEAKEKSVKGMTFIACGKYSKKAKEFAENYKVKLFDERVLTNLLTKIADKE</sequence>
<dbReference type="SMART" id="SM00028">
    <property type="entry name" value="TPR"/>
    <property type="match status" value="5"/>
</dbReference>
<evidence type="ECO:0000259" key="4">
    <source>
        <dbReference type="Pfam" id="PF04471"/>
    </source>
</evidence>
<protein>
    <recommendedName>
        <fullName evidence="4">Restriction endonuclease type IV Mrr domain-containing protein</fullName>
    </recommendedName>
</protein>
<dbReference type="AlphaFoldDB" id="A0A2N5ZKQ1"/>
<dbReference type="PANTHER" id="PTHR45586">
    <property type="entry name" value="TPR REPEAT-CONTAINING PROTEIN PA4667"/>
    <property type="match status" value="1"/>
</dbReference>
<dbReference type="SUPFAM" id="SSF52980">
    <property type="entry name" value="Restriction endonuclease-like"/>
    <property type="match status" value="1"/>
</dbReference>
<comment type="caution">
    <text evidence="5">The sequence shown here is derived from an EMBL/GenBank/DDBJ whole genome shotgun (WGS) entry which is preliminary data.</text>
</comment>
<dbReference type="InterPro" id="IPR019734">
    <property type="entry name" value="TPR_rpt"/>
</dbReference>
<dbReference type="InterPro" id="IPR007560">
    <property type="entry name" value="Restrct_endonuc_IV_Mrr"/>
</dbReference>
<dbReference type="Pfam" id="PF13432">
    <property type="entry name" value="TPR_16"/>
    <property type="match status" value="1"/>
</dbReference>
<dbReference type="GO" id="GO:0004519">
    <property type="term" value="F:endonuclease activity"/>
    <property type="evidence" value="ECO:0007669"/>
    <property type="project" value="InterPro"/>
</dbReference>
<evidence type="ECO:0000256" key="3">
    <source>
        <dbReference type="PROSITE-ProRule" id="PRU00339"/>
    </source>
</evidence>
<feature type="repeat" description="TPR" evidence="3">
    <location>
        <begin position="135"/>
        <end position="168"/>
    </location>
</feature>
<proteinExistence type="predicted"/>
<name>A0A2N5ZKQ1_MUIH1</name>
<dbReference type="PROSITE" id="PS50005">
    <property type="entry name" value="TPR"/>
    <property type="match status" value="2"/>
</dbReference>
<dbReference type="InterPro" id="IPR011856">
    <property type="entry name" value="tRNA_endonuc-like_dom_sf"/>
</dbReference>
<dbReference type="SUPFAM" id="SSF48452">
    <property type="entry name" value="TPR-like"/>
    <property type="match status" value="1"/>
</dbReference>
<dbReference type="EMBL" id="PKTG01000038">
    <property type="protein sequence ID" value="PLX19203.1"/>
    <property type="molecule type" value="Genomic_DNA"/>
</dbReference>
<dbReference type="Gene3D" id="1.25.40.10">
    <property type="entry name" value="Tetratricopeptide repeat domain"/>
    <property type="match status" value="1"/>
</dbReference>
<gene>
    <name evidence="5" type="ORF">C0601_02470</name>
</gene>
<reference evidence="5 6" key="1">
    <citation type="submission" date="2017-11" db="EMBL/GenBank/DDBJ databases">
        <title>Genome-resolved metagenomics identifies genetic mobility, metabolic interactions, and unexpected diversity in perchlorate-reducing communities.</title>
        <authorList>
            <person name="Barnum T.P."/>
            <person name="Figueroa I.A."/>
            <person name="Carlstrom C.I."/>
            <person name="Lucas L.N."/>
            <person name="Engelbrektson A.L."/>
            <person name="Coates J.D."/>
        </authorList>
    </citation>
    <scope>NUCLEOTIDE SEQUENCE [LARGE SCALE GENOMIC DNA]</scope>
    <source>
        <strain evidence="5">BM706</strain>
    </source>
</reference>
<evidence type="ECO:0000313" key="5">
    <source>
        <dbReference type="EMBL" id="PLX19203.1"/>
    </source>
</evidence>
<dbReference type="Pfam" id="PF04471">
    <property type="entry name" value="Mrr_cat"/>
    <property type="match status" value="1"/>
</dbReference>
<keyword evidence="2 3" id="KW-0802">TPR repeat</keyword>
<feature type="domain" description="Restriction endonuclease type IV Mrr" evidence="4">
    <location>
        <begin position="392"/>
        <end position="502"/>
    </location>
</feature>
<evidence type="ECO:0000313" key="6">
    <source>
        <dbReference type="Proteomes" id="UP000234857"/>
    </source>
</evidence>
<organism evidence="5 6">
    <name type="scientific">Muiribacterium halophilum</name>
    <dbReference type="NCBI Taxonomy" id="2053465"/>
    <lineage>
        <taxon>Bacteria</taxon>
        <taxon>Candidatus Muiribacteriota</taxon>
        <taxon>Candidatus Muiribacteriia</taxon>
        <taxon>Candidatus Muiribacteriales</taxon>
        <taxon>Candidatus Muiribacteriaceae</taxon>
        <taxon>Candidatus Muiribacterium</taxon>
    </lineage>
</organism>
<dbReference type="SUPFAM" id="SSF81901">
    <property type="entry name" value="HCP-like"/>
    <property type="match status" value="1"/>
</dbReference>
<evidence type="ECO:0000256" key="1">
    <source>
        <dbReference type="ARBA" id="ARBA00022737"/>
    </source>
</evidence>
<keyword evidence="1" id="KW-0677">Repeat</keyword>
<feature type="repeat" description="TPR" evidence="3">
    <location>
        <begin position="62"/>
        <end position="95"/>
    </location>
</feature>